<reference evidence="3" key="1">
    <citation type="journal article" date="2019" name="Int. J. Syst. Evol. Microbiol.">
        <title>The Global Catalogue of Microorganisms (GCM) 10K type strain sequencing project: providing services to taxonomists for standard genome sequencing and annotation.</title>
        <authorList>
            <consortium name="The Broad Institute Genomics Platform"/>
            <consortium name="The Broad Institute Genome Sequencing Center for Infectious Disease"/>
            <person name="Wu L."/>
            <person name="Ma J."/>
        </authorList>
    </citation>
    <scope>NUCLEOTIDE SEQUENCE [LARGE SCALE GENOMIC DNA]</scope>
    <source>
        <strain evidence="3">JCM 12125</strain>
    </source>
</reference>
<dbReference type="Pfam" id="PF04773">
    <property type="entry name" value="FecR"/>
    <property type="match status" value="1"/>
</dbReference>
<dbReference type="EMBL" id="JBHSLF010000043">
    <property type="protein sequence ID" value="MFC5345248.1"/>
    <property type="molecule type" value="Genomic_DNA"/>
</dbReference>
<evidence type="ECO:0000313" key="3">
    <source>
        <dbReference type="Proteomes" id="UP001596152"/>
    </source>
</evidence>
<dbReference type="InterPro" id="IPR006860">
    <property type="entry name" value="FecR"/>
</dbReference>
<dbReference type="Proteomes" id="UP001596152">
    <property type="component" value="Unassembled WGS sequence"/>
</dbReference>
<dbReference type="PIRSF" id="PIRSF018266">
    <property type="entry name" value="FecR"/>
    <property type="match status" value="1"/>
</dbReference>
<sequence length="331" mass="34869">MVERVTSRDIDAAAAAWVAREDRAPLSDGDTEALNAWLVADSRHAGALLRARAVALRSESARALGEAYDPAAFGASIAQAPVSRRRALIWGGSATASIGLASLVGLGLAAPTAHATARGEVRLVPLADGSTIMMNTQTRLTVKYDERRRNVRLLEGEVDLSVVADARPFVVEIGDQRVVVAHGAGVRLRKLGQAMTDILVHQGQVEVSSAGRSTPMKMGPNTRMQLTEAGPFSPSTSSVTVSPDVVTRELAWRDGKIAFEGETLAEAAATFARYSDTRIVILDEALAREPITGLFAANDPIGFGRAIGGVFDVPVVERKGALLIGRDGAVG</sequence>
<feature type="domain" description="FecR protein" evidence="1">
    <location>
        <begin position="114"/>
        <end position="206"/>
    </location>
</feature>
<dbReference type="InterPro" id="IPR012373">
    <property type="entry name" value="Ferrdict_sens_TM"/>
</dbReference>
<protein>
    <submittedName>
        <fullName evidence="2">FecR family protein</fullName>
    </submittedName>
</protein>
<name>A0ABW0FY53_9CAUL</name>
<dbReference type="Gene3D" id="3.55.50.30">
    <property type="match status" value="1"/>
</dbReference>
<proteinExistence type="predicted"/>
<comment type="caution">
    <text evidence="2">The sequence shown here is derived from an EMBL/GenBank/DDBJ whole genome shotgun (WGS) entry which is preliminary data.</text>
</comment>
<organism evidence="2 3">
    <name type="scientific">Brevundimonas staleyi</name>
    <dbReference type="NCBI Taxonomy" id="74326"/>
    <lineage>
        <taxon>Bacteria</taxon>
        <taxon>Pseudomonadati</taxon>
        <taxon>Pseudomonadota</taxon>
        <taxon>Alphaproteobacteria</taxon>
        <taxon>Caulobacterales</taxon>
        <taxon>Caulobacteraceae</taxon>
        <taxon>Brevundimonas</taxon>
    </lineage>
</organism>
<dbReference type="Gene3D" id="2.60.120.1440">
    <property type="match status" value="1"/>
</dbReference>
<dbReference type="PANTHER" id="PTHR30273">
    <property type="entry name" value="PERIPLASMIC SIGNAL SENSOR AND SIGMA FACTOR ACTIVATOR FECR-RELATED"/>
    <property type="match status" value="1"/>
</dbReference>
<evidence type="ECO:0000259" key="1">
    <source>
        <dbReference type="Pfam" id="PF04773"/>
    </source>
</evidence>
<keyword evidence="3" id="KW-1185">Reference proteome</keyword>
<gene>
    <name evidence="2" type="ORF">ACFPIE_15120</name>
</gene>
<accession>A0ABW0FY53</accession>
<dbReference type="PANTHER" id="PTHR30273:SF2">
    <property type="entry name" value="PROTEIN FECR"/>
    <property type="match status" value="1"/>
</dbReference>
<evidence type="ECO:0000313" key="2">
    <source>
        <dbReference type="EMBL" id="MFC5345248.1"/>
    </source>
</evidence>
<dbReference type="RefSeq" id="WP_374036606.1">
    <property type="nucleotide sequence ID" value="NZ_CP169082.1"/>
</dbReference>